<feature type="region of interest" description="Disordered" evidence="1">
    <location>
        <begin position="1"/>
        <end position="250"/>
    </location>
</feature>
<sequence>MMLVQKPPQLPFSPPSAHRRHPSAPPAVVVQPTRTPGILSLSKPLRPTPPRQLHQQQPQKQVRSPKPKPATPQHRSPRPAQAEPTSTSHSIKPVSPKRASENAAPSGAKTQSASQSSTHAHARRNNVRQPSPISTSQAEAIDPSSIQTLQPPKRNPASNSFDPFLVSSDSDSDNARPSVVPPPSKRASTNTAPILSSYPSGKLARRRHLVPQVPATPTPSSKAIPVPRVGQKTGHNVSRSAPINSNVLSRPGMRRTSANFNAVFPICDDMTDVDDRSPPSTPTRERTVRYNAPWPASSFDDGPRTAPLFKSFGFPFRATPSPVARRHQRAPSEGVFDMSFDEDFSSSSSDASEELKMLFGLLPKRDGSVGPNKDKAGFFASSMFQNSPSPDELPPPAF</sequence>
<feature type="compositionally biased region" description="Low complexity" evidence="1">
    <location>
        <begin position="108"/>
        <end position="119"/>
    </location>
</feature>
<keyword evidence="3" id="KW-1185">Reference proteome</keyword>
<evidence type="ECO:0000313" key="3">
    <source>
        <dbReference type="Proteomes" id="UP000008063"/>
    </source>
</evidence>
<feature type="region of interest" description="Disordered" evidence="1">
    <location>
        <begin position="364"/>
        <end position="398"/>
    </location>
</feature>
<dbReference type="EMBL" id="GL945475">
    <property type="protein sequence ID" value="EGO03924.1"/>
    <property type="molecule type" value="Genomic_DNA"/>
</dbReference>
<gene>
    <name evidence="2" type="ORF">SERLA73DRAFT_84131</name>
</gene>
<dbReference type="AlphaFoldDB" id="F8PKW5"/>
<dbReference type="OMA" id="EGVFAMS"/>
<reference evidence="3" key="1">
    <citation type="journal article" date="2011" name="Science">
        <title>The plant cell wall-decomposing machinery underlies the functional diversity of forest fungi.</title>
        <authorList>
            <person name="Eastwood D.C."/>
            <person name="Floudas D."/>
            <person name="Binder M."/>
            <person name="Majcherczyk A."/>
            <person name="Schneider P."/>
            <person name="Aerts A."/>
            <person name="Asiegbu F.O."/>
            <person name="Baker S.E."/>
            <person name="Barry K."/>
            <person name="Bendiksby M."/>
            <person name="Blumentritt M."/>
            <person name="Coutinho P.M."/>
            <person name="Cullen D."/>
            <person name="de Vries R.P."/>
            <person name="Gathman A."/>
            <person name="Goodell B."/>
            <person name="Henrissat B."/>
            <person name="Ihrmark K."/>
            <person name="Kauserud H."/>
            <person name="Kohler A."/>
            <person name="LaButti K."/>
            <person name="Lapidus A."/>
            <person name="Lavin J.L."/>
            <person name="Lee Y.-H."/>
            <person name="Lindquist E."/>
            <person name="Lilly W."/>
            <person name="Lucas S."/>
            <person name="Morin E."/>
            <person name="Murat C."/>
            <person name="Oguiza J.A."/>
            <person name="Park J."/>
            <person name="Pisabarro A.G."/>
            <person name="Riley R."/>
            <person name="Rosling A."/>
            <person name="Salamov A."/>
            <person name="Schmidt O."/>
            <person name="Schmutz J."/>
            <person name="Skrede I."/>
            <person name="Stenlid J."/>
            <person name="Wiebenga A."/>
            <person name="Xie X."/>
            <person name="Kuees U."/>
            <person name="Hibbett D.S."/>
            <person name="Hoffmeister D."/>
            <person name="Hoegberg N."/>
            <person name="Martin F."/>
            <person name="Grigoriev I.V."/>
            <person name="Watkinson S.C."/>
        </authorList>
    </citation>
    <scope>NUCLEOTIDE SEQUENCE [LARGE SCALE GENOMIC DNA]</scope>
    <source>
        <strain evidence="3">strain S7.3</strain>
    </source>
</reference>
<protein>
    <submittedName>
        <fullName evidence="2">Uncharacterized protein</fullName>
    </submittedName>
</protein>
<dbReference type="InParanoid" id="F8PKW5"/>
<evidence type="ECO:0000313" key="2">
    <source>
        <dbReference type="EMBL" id="EGO03924.1"/>
    </source>
</evidence>
<proteinExistence type="predicted"/>
<dbReference type="OrthoDB" id="3226344at2759"/>
<feature type="compositionally biased region" description="Polar residues" evidence="1">
    <location>
        <begin position="233"/>
        <end position="248"/>
    </location>
</feature>
<feature type="compositionally biased region" description="Polar residues" evidence="1">
    <location>
        <begin position="127"/>
        <end position="161"/>
    </location>
</feature>
<dbReference type="STRING" id="936435.F8PKW5"/>
<dbReference type="HOGENOM" id="CLU_033553_0_0_1"/>
<feature type="compositionally biased region" description="Basic and acidic residues" evidence="1">
    <location>
        <begin position="364"/>
        <end position="376"/>
    </location>
</feature>
<evidence type="ECO:0000256" key="1">
    <source>
        <dbReference type="SAM" id="MobiDB-lite"/>
    </source>
</evidence>
<dbReference type="Proteomes" id="UP000008063">
    <property type="component" value="Unassembled WGS sequence"/>
</dbReference>
<name>F8PKW5_SERL3</name>
<organism evidence="3">
    <name type="scientific">Serpula lacrymans var. lacrymans (strain S7.3)</name>
    <name type="common">Dry rot fungus</name>
    <dbReference type="NCBI Taxonomy" id="936435"/>
    <lineage>
        <taxon>Eukaryota</taxon>
        <taxon>Fungi</taxon>
        <taxon>Dikarya</taxon>
        <taxon>Basidiomycota</taxon>
        <taxon>Agaricomycotina</taxon>
        <taxon>Agaricomycetes</taxon>
        <taxon>Agaricomycetidae</taxon>
        <taxon>Boletales</taxon>
        <taxon>Coniophorineae</taxon>
        <taxon>Serpulaceae</taxon>
        <taxon>Serpula</taxon>
    </lineage>
</organism>
<accession>F8PKW5</accession>
<feature type="compositionally biased region" description="Polar residues" evidence="1">
    <location>
        <begin position="186"/>
        <end position="199"/>
    </location>
</feature>